<keyword evidence="2" id="KW-1185">Reference proteome</keyword>
<gene>
    <name evidence="1" type="primary">yqfC</name>
    <name evidence="1" type="ORF">CHM34_09305</name>
</gene>
<organism evidence="1 2">
    <name type="scientific">Paludifilum halophilum</name>
    <dbReference type="NCBI Taxonomy" id="1642702"/>
    <lineage>
        <taxon>Bacteria</taxon>
        <taxon>Bacillati</taxon>
        <taxon>Bacillota</taxon>
        <taxon>Bacilli</taxon>
        <taxon>Bacillales</taxon>
        <taxon>Thermoactinomycetaceae</taxon>
        <taxon>Paludifilum</taxon>
    </lineage>
</organism>
<dbReference type="OrthoDB" id="2989236at2"/>
<comment type="caution">
    <text evidence="1">The sequence shown here is derived from an EMBL/GenBank/DDBJ whole genome shotgun (WGS) entry which is preliminary data.</text>
</comment>
<dbReference type="AlphaFoldDB" id="A0A235B708"/>
<dbReference type="InterPro" id="IPR038705">
    <property type="entry name" value="YabP_sf"/>
</dbReference>
<evidence type="ECO:0000313" key="2">
    <source>
        <dbReference type="Proteomes" id="UP000215459"/>
    </source>
</evidence>
<accession>A0A235B708</accession>
<dbReference type="EMBL" id="NOWF01000005">
    <property type="protein sequence ID" value="OYD07667.1"/>
    <property type="molecule type" value="Genomic_DNA"/>
</dbReference>
<protein>
    <submittedName>
        <fullName evidence="1">Sporulation protein YqfC</fullName>
    </submittedName>
</protein>
<proteinExistence type="predicted"/>
<reference evidence="1 2" key="1">
    <citation type="submission" date="2017-07" db="EMBL/GenBank/DDBJ databases">
        <title>The genome sequence of Paludifilum halophilum highlights mechanisms for microbial adaptation to high salt environemnts.</title>
        <authorList>
            <person name="Belbahri L."/>
        </authorList>
    </citation>
    <scope>NUCLEOTIDE SEQUENCE [LARGE SCALE GENOMIC DNA]</scope>
    <source>
        <strain evidence="1 2">DSM 102817</strain>
    </source>
</reference>
<dbReference type="InterPro" id="IPR022476">
    <property type="entry name" value="Spore_YabP/YqfC"/>
</dbReference>
<name>A0A235B708_9BACL</name>
<dbReference type="RefSeq" id="WP_094264338.1">
    <property type="nucleotide sequence ID" value="NZ_NOWF01000005.1"/>
</dbReference>
<dbReference type="InterPro" id="IPR022477">
    <property type="entry name" value="Spore_YqfC"/>
</dbReference>
<evidence type="ECO:0000313" key="1">
    <source>
        <dbReference type="EMBL" id="OYD07667.1"/>
    </source>
</evidence>
<dbReference type="NCBIfam" id="TIGR02856">
    <property type="entry name" value="spore_yqfC"/>
    <property type="match status" value="1"/>
</dbReference>
<sequence>MRNFGGKLKRVASDWLDIPQDVAENMPRVLMVGPYRVHVENHQGVERFTEGEIRLKTSRGSLNISGKKLVIYAIYSDEVWIEGEISEVKYLG</sequence>
<dbReference type="Proteomes" id="UP000215459">
    <property type="component" value="Unassembled WGS sequence"/>
</dbReference>
<dbReference type="Gene3D" id="2.60.40.2000">
    <property type="match status" value="1"/>
</dbReference>
<dbReference type="Pfam" id="PF07873">
    <property type="entry name" value="YabP"/>
    <property type="match status" value="1"/>
</dbReference>